<evidence type="ECO:0000313" key="2">
    <source>
        <dbReference type="EMBL" id="MBX47259.1"/>
    </source>
</evidence>
<reference evidence="2" key="1">
    <citation type="submission" date="2018-02" db="EMBL/GenBank/DDBJ databases">
        <title>Rhizophora mucronata_Transcriptome.</title>
        <authorList>
            <person name="Meera S.P."/>
            <person name="Sreeshan A."/>
            <person name="Augustine A."/>
        </authorList>
    </citation>
    <scope>NUCLEOTIDE SEQUENCE</scope>
    <source>
        <tissue evidence="2">Leaf</tissue>
    </source>
</reference>
<sequence>MVGFLRLYFPSTFCLMVDVTVILFVLINCSQWIYTDFGQR</sequence>
<accession>A0A2P2NXW7</accession>
<dbReference type="EMBL" id="GGEC01066775">
    <property type="protein sequence ID" value="MBX47259.1"/>
    <property type="molecule type" value="Transcribed_RNA"/>
</dbReference>
<proteinExistence type="predicted"/>
<keyword evidence="1" id="KW-1133">Transmembrane helix</keyword>
<organism evidence="2">
    <name type="scientific">Rhizophora mucronata</name>
    <name type="common">Asiatic mangrove</name>
    <dbReference type="NCBI Taxonomy" id="61149"/>
    <lineage>
        <taxon>Eukaryota</taxon>
        <taxon>Viridiplantae</taxon>
        <taxon>Streptophyta</taxon>
        <taxon>Embryophyta</taxon>
        <taxon>Tracheophyta</taxon>
        <taxon>Spermatophyta</taxon>
        <taxon>Magnoliopsida</taxon>
        <taxon>eudicotyledons</taxon>
        <taxon>Gunneridae</taxon>
        <taxon>Pentapetalae</taxon>
        <taxon>rosids</taxon>
        <taxon>fabids</taxon>
        <taxon>Malpighiales</taxon>
        <taxon>Rhizophoraceae</taxon>
        <taxon>Rhizophora</taxon>
    </lineage>
</organism>
<protein>
    <submittedName>
        <fullName evidence="2">Uncharacterized protein</fullName>
    </submittedName>
</protein>
<keyword evidence="1" id="KW-0812">Transmembrane</keyword>
<evidence type="ECO:0000256" key="1">
    <source>
        <dbReference type="SAM" id="Phobius"/>
    </source>
</evidence>
<feature type="transmembrane region" description="Helical" evidence="1">
    <location>
        <begin position="12"/>
        <end position="34"/>
    </location>
</feature>
<keyword evidence="1" id="KW-0472">Membrane</keyword>
<dbReference type="AlphaFoldDB" id="A0A2P2NXW7"/>
<name>A0A2P2NXW7_RHIMU</name>